<dbReference type="Pfam" id="PF20137">
    <property type="entry name" value="BubE"/>
    <property type="match status" value="1"/>
</dbReference>
<accession>A0ABV6VKD2</accession>
<gene>
    <name evidence="1" type="ORF">ACEZDG_33290</name>
</gene>
<organism evidence="1 2">
    <name type="scientific">Streptacidiphilus alkalitolerans</name>
    <dbReference type="NCBI Taxonomy" id="3342712"/>
    <lineage>
        <taxon>Bacteria</taxon>
        <taxon>Bacillati</taxon>
        <taxon>Actinomycetota</taxon>
        <taxon>Actinomycetes</taxon>
        <taxon>Kitasatosporales</taxon>
        <taxon>Streptomycetaceae</taxon>
        <taxon>Streptacidiphilus</taxon>
    </lineage>
</organism>
<protein>
    <submittedName>
        <fullName evidence="1">DUF6527 family protein</fullName>
    </submittedName>
</protein>
<name>A0ABV6VKD2_9ACTN</name>
<keyword evidence="2" id="KW-1185">Reference proteome</keyword>
<dbReference type="Proteomes" id="UP001592582">
    <property type="component" value="Unassembled WGS sequence"/>
</dbReference>
<reference evidence="1 2" key="1">
    <citation type="submission" date="2024-09" db="EMBL/GenBank/DDBJ databases">
        <authorList>
            <person name="Lee S.D."/>
        </authorList>
    </citation>
    <scope>NUCLEOTIDE SEQUENCE [LARGE SCALE GENOMIC DNA]</scope>
    <source>
        <strain evidence="1 2">N1-1</strain>
    </source>
</reference>
<comment type="caution">
    <text evidence="1">The sequence shown here is derived from an EMBL/GenBank/DDBJ whole genome shotgun (WGS) entry which is preliminary data.</text>
</comment>
<evidence type="ECO:0000313" key="2">
    <source>
        <dbReference type="Proteomes" id="UP001592582"/>
    </source>
</evidence>
<dbReference type="InterPro" id="IPR045384">
    <property type="entry name" value="DUF6527"/>
</dbReference>
<dbReference type="EMBL" id="JBHEZX010000021">
    <property type="protein sequence ID" value="MFC1414146.1"/>
    <property type="molecule type" value="Genomic_DNA"/>
</dbReference>
<proteinExistence type="predicted"/>
<evidence type="ECO:0000313" key="1">
    <source>
        <dbReference type="EMBL" id="MFC1414146.1"/>
    </source>
</evidence>
<sequence>MTAPRLTHVFIDNFPDQLEPGTLYISIPYTTAAHLCCCGCGHEVVTPLSPTDWQLTFDGQSVSLHPSIGNWSLACQSHYWIRTNTVHWAPRWSPERIATNRTHRTTTPEPTPAPSNPPTTLKDRLAQLLHRRSRK</sequence>